<evidence type="ECO:0000313" key="1">
    <source>
        <dbReference type="EMBL" id="ETI32645.1"/>
    </source>
</evidence>
<accession>V9E0J7</accession>
<keyword evidence="2" id="KW-1185">Reference proteome</keyword>
<dbReference type="eggNOG" id="ENOG502RH3B">
    <property type="taxonomic scope" value="Eukaryota"/>
</dbReference>
<comment type="caution">
    <text evidence="1">The sequence shown here is derived from an EMBL/GenBank/DDBJ whole genome shotgun (WGS) entry which is preliminary data.</text>
</comment>
<evidence type="ECO:0000313" key="2">
    <source>
        <dbReference type="Proteomes" id="UP000018721"/>
    </source>
</evidence>
<dbReference type="HOGENOM" id="CLU_1859211_0_0_1"/>
<name>V9E0J7_PHYNI</name>
<organism evidence="1 2">
    <name type="scientific">Phytophthora nicotianae P1569</name>
    <dbReference type="NCBI Taxonomy" id="1317065"/>
    <lineage>
        <taxon>Eukaryota</taxon>
        <taxon>Sar</taxon>
        <taxon>Stramenopiles</taxon>
        <taxon>Oomycota</taxon>
        <taxon>Peronosporomycetes</taxon>
        <taxon>Peronosporales</taxon>
        <taxon>Peronosporaceae</taxon>
        <taxon>Phytophthora</taxon>
    </lineage>
</organism>
<sequence>MLRREEFPRSTHSFVYGLHAFRRGNNKRSGHCDAVGSVQRVNFAKKHLQICGLRIATLFSAPSSYRPRLLKLLPKMKFLKFLVDKRSRDSADHAANAATGVLPPVNLTSPTRPIKSAGNGEKKPKVGKLTLYMLLSDI</sequence>
<proteinExistence type="predicted"/>
<gene>
    <name evidence="1" type="ORF">F443_20589</name>
</gene>
<dbReference type="AlphaFoldDB" id="V9E0J7"/>
<dbReference type="Proteomes" id="UP000018721">
    <property type="component" value="Unassembled WGS sequence"/>
</dbReference>
<reference evidence="1 2" key="1">
    <citation type="submission" date="2013-11" db="EMBL/GenBank/DDBJ databases">
        <title>The Genome Sequence of Phytophthora parasitica P1569.</title>
        <authorList>
            <consortium name="The Broad Institute Genomics Platform"/>
            <person name="Russ C."/>
            <person name="Tyler B."/>
            <person name="Panabieres F."/>
            <person name="Shan W."/>
            <person name="Tripathy S."/>
            <person name="Grunwald N."/>
            <person name="Machado M."/>
            <person name="Johnson C.S."/>
            <person name="Arredondo F."/>
            <person name="Hong C."/>
            <person name="Coffey M."/>
            <person name="Young S.K."/>
            <person name="Zeng Q."/>
            <person name="Gargeya S."/>
            <person name="Fitzgerald M."/>
            <person name="Abouelleil A."/>
            <person name="Alvarado L."/>
            <person name="Chapman S.B."/>
            <person name="Gainer-Dewar J."/>
            <person name="Goldberg J."/>
            <person name="Griggs A."/>
            <person name="Gujja S."/>
            <person name="Hansen M."/>
            <person name="Howarth C."/>
            <person name="Imamovic A."/>
            <person name="Ireland A."/>
            <person name="Larimer J."/>
            <person name="McCowan C."/>
            <person name="Murphy C."/>
            <person name="Pearson M."/>
            <person name="Poon T.W."/>
            <person name="Priest M."/>
            <person name="Roberts A."/>
            <person name="Saif S."/>
            <person name="Shea T."/>
            <person name="Sykes S."/>
            <person name="Wortman J."/>
            <person name="Nusbaum C."/>
            <person name="Birren B."/>
        </authorList>
    </citation>
    <scope>NUCLEOTIDE SEQUENCE [LARGE SCALE GENOMIC DNA]</scope>
    <source>
        <strain evidence="1 2">P1569</strain>
    </source>
</reference>
<protein>
    <submittedName>
        <fullName evidence="1">Uncharacterized protein</fullName>
    </submittedName>
</protein>
<dbReference type="EMBL" id="ANIZ01003609">
    <property type="protein sequence ID" value="ETI32645.1"/>
    <property type="molecule type" value="Genomic_DNA"/>
</dbReference>
<dbReference type="OrthoDB" id="92160at2759"/>